<keyword evidence="2" id="KW-1185">Reference proteome</keyword>
<dbReference type="EMBL" id="JBEPLT010000007">
    <property type="protein sequence ID" value="MET3560209.1"/>
    <property type="molecule type" value="Genomic_DNA"/>
</dbReference>
<comment type="caution">
    <text evidence="1">The sequence shown here is derived from an EMBL/GenBank/DDBJ whole genome shotgun (WGS) entry which is preliminary data.</text>
</comment>
<evidence type="ECO:0000313" key="1">
    <source>
        <dbReference type="EMBL" id="MET3560209.1"/>
    </source>
</evidence>
<proteinExistence type="predicted"/>
<accession>A0ABV2FNS4</accession>
<dbReference type="Proteomes" id="UP001549112">
    <property type="component" value="Unassembled WGS sequence"/>
</dbReference>
<name>A0ABV2FNS4_9HYPH</name>
<sequence>MATKSDFLYTIHFSYEFTAYCALKIFFYDNLSQVKSMDFIEKILLPSQMKEIIFVTDCGDILIELR</sequence>
<gene>
    <name evidence="1" type="ORF">ABID39_000901</name>
</gene>
<organism evidence="1 2">
    <name type="scientific">Bartonella japonica</name>
    <dbReference type="NCBI Taxonomy" id="357761"/>
    <lineage>
        <taxon>Bacteria</taxon>
        <taxon>Pseudomonadati</taxon>
        <taxon>Pseudomonadota</taxon>
        <taxon>Alphaproteobacteria</taxon>
        <taxon>Hyphomicrobiales</taxon>
        <taxon>Bartonellaceae</taxon>
        <taxon>Bartonella</taxon>
    </lineage>
</organism>
<reference evidence="1 2" key="1">
    <citation type="submission" date="2024-06" db="EMBL/GenBank/DDBJ databases">
        <title>Genomic Encyclopedia of Type Strains, Phase IV (KMG-IV): sequencing the most valuable type-strain genomes for metagenomic binning, comparative biology and taxonomic classification.</title>
        <authorList>
            <person name="Goeker M."/>
        </authorList>
    </citation>
    <scope>NUCLEOTIDE SEQUENCE [LARGE SCALE GENOMIC DNA]</scope>
    <source>
        <strain evidence="1 2">DSM 23650</strain>
    </source>
</reference>
<protein>
    <submittedName>
        <fullName evidence="1">Uncharacterized protein</fullName>
    </submittedName>
</protein>
<evidence type="ECO:0000313" key="2">
    <source>
        <dbReference type="Proteomes" id="UP001549112"/>
    </source>
</evidence>